<reference evidence="1" key="1">
    <citation type="journal article" date="2016" name="Nat. Genet.">
        <title>A high-quality carrot genome assembly provides new insights into carotenoid accumulation and asterid genome evolution.</title>
        <authorList>
            <person name="Iorizzo M."/>
            <person name="Ellison S."/>
            <person name="Senalik D."/>
            <person name="Zeng P."/>
            <person name="Satapoomin P."/>
            <person name="Huang J."/>
            <person name="Bowman M."/>
            <person name="Iovene M."/>
            <person name="Sanseverino W."/>
            <person name="Cavagnaro P."/>
            <person name="Yildiz M."/>
            <person name="Macko-Podgorni A."/>
            <person name="Moranska E."/>
            <person name="Grzebelus E."/>
            <person name="Grzebelus D."/>
            <person name="Ashrafi H."/>
            <person name="Zheng Z."/>
            <person name="Cheng S."/>
            <person name="Spooner D."/>
            <person name="Van Deynze A."/>
            <person name="Simon P."/>
        </authorList>
    </citation>
    <scope>NUCLEOTIDE SEQUENCE</scope>
    <source>
        <tissue evidence="1">Leaf</tissue>
    </source>
</reference>
<sequence>MESLWIVPEADLEKINVHCVVAENPMPNGNLNGVGAIIRGKQGENLWTAFGSLSDLTEEQALVTAIHAACEHALAKGWDAIHIETTSPRVYDTISLQEHIPLNDDQLERNTWTYGLANSTEFGEVEHSVGELDFHLARDMGKTLIPPYVAVTQILGDGEVEDGPPPLKRCKLSQYLKTVKANTLHAIKGKEKIYAHFSFNDAGALHPKAVKLIDDGKLVRFSGEFSKQVINLDAEVGNGVFARDVLHHAMLGTMHAIIPKLHVPKKLVNLEDFKGLMSVEEVLELTGFAPSSAFPQTSADDGIA</sequence>
<reference evidence="1" key="2">
    <citation type="submission" date="2022-03" db="EMBL/GenBank/DDBJ databases">
        <title>Draft title - Genomic analysis of global carrot germplasm unveils the trajectory of domestication and the origin of high carotenoid orange carrot.</title>
        <authorList>
            <person name="Iorizzo M."/>
            <person name="Ellison S."/>
            <person name="Senalik D."/>
            <person name="Macko-Podgorni A."/>
            <person name="Grzebelus D."/>
            <person name="Bostan H."/>
            <person name="Rolling W."/>
            <person name="Curaba J."/>
            <person name="Simon P."/>
        </authorList>
    </citation>
    <scope>NUCLEOTIDE SEQUENCE</scope>
    <source>
        <tissue evidence="1">Leaf</tissue>
    </source>
</reference>
<dbReference type="AlphaFoldDB" id="A0A166ANL6"/>
<organism evidence="1 2">
    <name type="scientific">Daucus carota subsp. sativus</name>
    <name type="common">Carrot</name>
    <dbReference type="NCBI Taxonomy" id="79200"/>
    <lineage>
        <taxon>Eukaryota</taxon>
        <taxon>Viridiplantae</taxon>
        <taxon>Streptophyta</taxon>
        <taxon>Embryophyta</taxon>
        <taxon>Tracheophyta</taxon>
        <taxon>Spermatophyta</taxon>
        <taxon>Magnoliopsida</taxon>
        <taxon>eudicotyledons</taxon>
        <taxon>Gunneridae</taxon>
        <taxon>Pentapetalae</taxon>
        <taxon>asterids</taxon>
        <taxon>campanulids</taxon>
        <taxon>Apiales</taxon>
        <taxon>Apiaceae</taxon>
        <taxon>Apioideae</taxon>
        <taxon>Scandiceae</taxon>
        <taxon>Daucinae</taxon>
        <taxon>Daucus</taxon>
        <taxon>Daucus sect. Daucus</taxon>
    </lineage>
</organism>
<evidence type="ECO:0000313" key="1">
    <source>
        <dbReference type="EMBL" id="WOG92470.1"/>
    </source>
</evidence>
<proteinExistence type="predicted"/>
<protein>
    <submittedName>
        <fullName evidence="1">Uncharacterized protein</fullName>
    </submittedName>
</protein>
<accession>A0A166ANL6</accession>
<name>A0A166ANL6_DAUCS</name>
<dbReference type="Gramene" id="KZN01554">
    <property type="protein sequence ID" value="KZN01554"/>
    <property type="gene ID" value="DCAR_010308"/>
</dbReference>
<dbReference type="Proteomes" id="UP000077755">
    <property type="component" value="Chromosome 3"/>
</dbReference>
<keyword evidence="2" id="KW-1185">Reference proteome</keyword>
<evidence type="ECO:0000313" key="2">
    <source>
        <dbReference type="Proteomes" id="UP000077755"/>
    </source>
</evidence>
<dbReference type="EMBL" id="CP093345">
    <property type="protein sequence ID" value="WOG92470.1"/>
    <property type="molecule type" value="Genomic_DNA"/>
</dbReference>
<gene>
    <name evidence="1" type="ORF">DCAR_0311739</name>
</gene>